<evidence type="ECO:0000313" key="2">
    <source>
        <dbReference type="Proteomes" id="UP000036403"/>
    </source>
</evidence>
<comment type="caution">
    <text evidence="1">The sequence shown here is derived from an EMBL/GenBank/DDBJ whole genome shotgun (WGS) entry which is preliminary data.</text>
</comment>
<dbReference type="OrthoDB" id="7548289at2759"/>
<keyword evidence="2" id="KW-1185">Reference proteome</keyword>
<dbReference type="EMBL" id="LBMM01009100">
    <property type="protein sequence ID" value="KMQ88392.1"/>
    <property type="molecule type" value="Genomic_DNA"/>
</dbReference>
<organism evidence="1 2">
    <name type="scientific">Lasius niger</name>
    <name type="common">Black garden ant</name>
    <dbReference type="NCBI Taxonomy" id="67767"/>
    <lineage>
        <taxon>Eukaryota</taxon>
        <taxon>Metazoa</taxon>
        <taxon>Ecdysozoa</taxon>
        <taxon>Arthropoda</taxon>
        <taxon>Hexapoda</taxon>
        <taxon>Insecta</taxon>
        <taxon>Pterygota</taxon>
        <taxon>Neoptera</taxon>
        <taxon>Endopterygota</taxon>
        <taxon>Hymenoptera</taxon>
        <taxon>Apocrita</taxon>
        <taxon>Aculeata</taxon>
        <taxon>Formicoidea</taxon>
        <taxon>Formicidae</taxon>
        <taxon>Formicinae</taxon>
        <taxon>Lasius</taxon>
        <taxon>Lasius</taxon>
    </lineage>
</organism>
<evidence type="ECO:0000313" key="1">
    <source>
        <dbReference type="EMBL" id="KMQ88392.1"/>
    </source>
</evidence>
<dbReference type="Proteomes" id="UP000036403">
    <property type="component" value="Unassembled WGS sequence"/>
</dbReference>
<name>A0A0J7KDF0_LASNI</name>
<accession>A0A0J7KDF0</accession>
<dbReference type="STRING" id="67767.A0A0J7KDF0"/>
<dbReference type="AlphaFoldDB" id="A0A0J7KDF0"/>
<protein>
    <submittedName>
        <fullName evidence="1">Tetratricopeptide repeat tpr</fullName>
    </submittedName>
</protein>
<dbReference type="PaxDb" id="67767-A0A0J7KDF0"/>
<sequence length="106" mass="12769">MNIDKKWSLCIYHFATKRLKSWQKFVELYDENVELILQRRKKFKSDLDIQKTIEICRQSCREEEDVDDNAPLHDLVARQAEPDPLQQLYNDENSDINRDLRLAIFN</sequence>
<gene>
    <name evidence="1" type="ORF">RF55_12135</name>
</gene>
<proteinExistence type="predicted"/>
<reference evidence="1 2" key="1">
    <citation type="submission" date="2015-04" db="EMBL/GenBank/DDBJ databases">
        <title>Lasius niger genome sequencing.</title>
        <authorList>
            <person name="Konorov E.A."/>
            <person name="Nikitin M.A."/>
            <person name="Kirill M.V."/>
            <person name="Chang P."/>
        </authorList>
    </citation>
    <scope>NUCLEOTIDE SEQUENCE [LARGE SCALE GENOMIC DNA]</scope>
    <source>
        <tissue evidence="1">Whole</tissue>
    </source>
</reference>